<sequence length="165" mass="18046">MVATERFRPSVTVAAVIEHGGRYLLVEEETPEGLMLNNPAGHLELGESPIEAVVREALEETARAFTPRHFLGVYLARFVRPARLEDVTYVRLAFSGDVGEEIAGRTLDEGIHRTLWLTEAELAACAARHRSPLVLQCVQDHAAGRRLPLEAVFSHASLAAPSVKG</sequence>
<dbReference type="PANTHER" id="PTHR43222:SF11">
    <property type="entry name" value="PHOSPHATASE NUDJ"/>
    <property type="match status" value="1"/>
</dbReference>
<dbReference type="Pfam" id="PF00293">
    <property type="entry name" value="NUDIX"/>
    <property type="match status" value="1"/>
</dbReference>
<evidence type="ECO:0000313" key="3">
    <source>
        <dbReference type="Proteomes" id="UP001606302"/>
    </source>
</evidence>
<dbReference type="RefSeq" id="WP_394513898.1">
    <property type="nucleotide sequence ID" value="NZ_JBIGHX010000010.1"/>
</dbReference>
<proteinExistence type="predicted"/>
<accession>A0ABW7GR70</accession>
<feature type="domain" description="Nudix hydrolase" evidence="1">
    <location>
        <begin position="6"/>
        <end position="139"/>
    </location>
</feature>
<protein>
    <submittedName>
        <fullName evidence="2">NUDIX domain-containing protein</fullName>
    </submittedName>
</protein>
<evidence type="ECO:0000259" key="1">
    <source>
        <dbReference type="PROSITE" id="PS51462"/>
    </source>
</evidence>
<organism evidence="2 3">
    <name type="scientific">Pelomonas lactea</name>
    <dbReference type="NCBI Taxonomy" id="3299030"/>
    <lineage>
        <taxon>Bacteria</taxon>
        <taxon>Pseudomonadati</taxon>
        <taxon>Pseudomonadota</taxon>
        <taxon>Betaproteobacteria</taxon>
        <taxon>Burkholderiales</taxon>
        <taxon>Sphaerotilaceae</taxon>
        <taxon>Roseateles</taxon>
    </lineage>
</organism>
<dbReference type="PROSITE" id="PS51462">
    <property type="entry name" value="NUDIX"/>
    <property type="match status" value="1"/>
</dbReference>
<dbReference type="InterPro" id="IPR000086">
    <property type="entry name" value="NUDIX_hydrolase_dom"/>
</dbReference>
<evidence type="ECO:0000313" key="2">
    <source>
        <dbReference type="EMBL" id="MFG6464479.1"/>
    </source>
</evidence>
<dbReference type="Proteomes" id="UP001606302">
    <property type="component" value="Unassembled WGS sequence"/>
</dbReference>
<keyword evidence="3" id="KW-1185">Reference proteome</keyword>
<dbReference type="PANTHER" id="PTHR43222">
    <property type="entry name" value="NUDIX HYDROLASE 23"/>
    <property type="match status" value="1"/>
</dbReference>
<gene>
    <name evidence="2" type="ORF">ACG04Q_23110</name>
</gene>
<name>A0ABW7GR70_9BURK</name>
<reference evidence="2 3" key="1">
    <citation type="submission" date="2024-08" db="EMBL/GenBank/DDBJ databases">
        <authorList>
            <person name="Lu H."/>
        </authorList>
    </citation>
    <scope>NUCLEOTIDE SEQUENCE [LARGE SCALE GENOMIC DNA]</scope>
    <source>
        <strain evidence="2 3">DXS20W</strain>
    </source>
</reference>
<dbReference type="EMBL" id="JBIGHX010000010">
    <property type="protein sequence ID" value="MFG6464479.1"/>
    <property type="molecule type" value="Genomic_DNA"/>
</dbReference>
<dbReference type="InterPro" id="IPR015797">
    <property type="entry name" value="NUDIX_hydrolase-like_dom_sf"/>
</dbReference>
<comment type="caution">
    <text evidence="2">The sequence shown here is derived from an EMBL/GenBank/DDBJ whole genome shotgun (WGS) entry which is preliminary data.</text>
</comment>
<dbReference type="SUPFAM" id="SSF55811">
    <property type="entry name" value="Nudix"/>
    <property type="match status" value="1"/>
</dbReference>
<dbReference type="Gene3D" id="3.90.79.10">
    <property type="entry name" value="Nucleoside Triphosphate Pyrophosphohydrolase"/>
    <property type="match status" value="1"/>
</dbReference>